<keyword evidence="1" id="KW-0472">Membrane</keyword>
<comment type="caution">
    <text evidence="2">The sequence shown here is derived from an EMBL/GenBank/DDBJ whole genome shotgun (WGS) entry which is preliminary data.</text>
</comment>
<evidence type="ECO:0000256" key="1">
    <source>
        <dbReference type="SAM" id="Phobius"/>
    </source>
</evidence>
<reference evidence="2 3" key="1">
    <citation type="submission" date="2017-03" db="EMBL/GenBank/DDBJ databases">
        <title>Genomes of endolithic fungi from Antarctica.</title>
        <authorList>
            <person name="Coleine C."/>
            <person name="Masonjones S."/>
            <person name="Stajich J.E."/>
        </authorList>
    </citation>
    <scope>NUCLEOTIDE SEQUENCE [LARGE SCALE GENOMIC DNA]</scope>
    <source>
        <strain evidence="2 3">CCFEE 6315</strain>
    </source>
</reference>
<protein>
    <submittedName>
        <fullName evidence="2">Uncharacterized protein</fullName>
    </submittedName>
</protein>
<dbReference type="OrthoDB" id="5358884at2759"/>
<feature type="transmembrane region" description="Helical" evidence="1">
    <location>
        <begin position="86"/>
        <end position="106"/>
    </location>
</feature>
<dbReference type="EMBL" id="NAJL01000005">
    <property type="protein sequence ID" value="TKA32514.1"/>
    <property type="molecule type" value="Genomic_DNA"/>
</dbReference>
<dbReference type="AlphaFoldDB" id="A0A4U0UBB6"/>
<evidence type="ECO:0000313" key="3">
    <source>
        <dbReference type="Proteomes" id="UP000308549"/>
    </source>
</evidence>
<gene>
    <name evidence="2" type="ORF">B0A50_01622</name>
</gene>
<evidence type="ECO:0000313" key="2">
    <source>
        <dbReference type="EMBL" id="TKA32514.1"/>
    </source>
</evidence>
<proteinExistence type="predicted"/>
<sequence>MDSPSPQSPDGDYHQRPVSLYQYHNAPEVAPAHGLEYDDHVYPHSDKFPVIREAPSYDVSNYKGKHAYVSDNRPPRIIFGMKVKTFLIVSLVMGLIIVGAAVGGAVGGKHMRKNQAVGTVGQAISSNNTTDSASQTLSTPSITSTFSAPTPTYTPLSDCPDSNNTTYTSPYTGGALGTGFTFTKFCNAANPLSHKGATRLAQAFVYTFSDCVDVCAGLNYDAGSSDSTNCSVAVYMPADKRPYNCAVGHMTDTTTDSLGSSRGTNIALLST</sequence>
<keyword evidence="1" id="KW-0812">Transmembrane</keyword>
<keyword evidence="3" id="KW-1185">Reference proteome</keyword>
<dbReference type="Proteomes" id="UP000308549">
    <property type="component" value="Unassembled WGS sequence"/>
</dbReference>
<name>A0A4U0UBB6_9PEZI</name>
<organism evidence="2 3">
    <name type="scientific">Salinomyces thailandicus</name>
    <dbReference type="NCBI Taxonomy" id="706561"/>
    <lineage>
        <taxon>Eukaryota</taxon>
        <taxon>Fungi</taxon>
        <taxon>Dikarya</taxon>
        <taxon>Ascomycota</taxon>
        <taxon>Pezizomycotina</taxon>
        <taxon>Dothideomycetes</taxon>
        <taxon>Dothideomycetidae</taxon>
        <taxon>Mycosphaerellales</taxon>
        <taxon>Teratosphaeriaceae</taxon>
        <taxon>Salinomyces</taxon>
    </lineage>
</organism>
<accession>A0A4U0UBB6</accession>
<keyword evidence="1" id="KW-1133">Transmembrane helix</keyword>